<evidence type="ECO:0000313" key="3">
    <source>
        <dbReference type="Proteomes" id="UP000830167"/>
    </source>
</evidence>
<sequence>MLKLYKHYKGNFYIVVGEGRHSETEEEFVIYQSVKEGSLWIRPKEMFYEKVEINGQWVPRFEEIR</sequence>
<evidence type="ECO:0000259" key="1">
    <source>
        <dbReference type="Pfam" id="PF07866"/>
    </source>
</evidence>
<accession>A0ABY4CLA5</accession>
<dbReference type="RefSeq" id="WP_347437977.1">
    <property type="nucleotide sequence ID" value="NZ_CP089291.1"/>
</dbReference>
<organism evidence="2 3">
    <name type="scientific">Fodinisporobacter ferrooxydans</name>
    <dbReference type="NCBI Taxonomy" id="2901836"/>
    <lineage>
        <taxon>Bacteria</taxon>
        <taxon>Bacillati</taxon>
        <taxon>Bacillota</taxon>
        <taxon>Bacilli</taxon>
        <taxon>Bacillales</taxon>
        <taxon>Alicyclobacillaceae</taxon>
        <taxon>Fodinisporobacter</taxon>
    </lineage>
</organism>
<feature type="domain" description="DUF1653" evidence="1">
    <location>
        <begin position="4"/>
        <end position="62"/>
    </location>
</feature>
<name>A0ABY4CLA5_9BACL</name>
<dbReference type="Gene3D" id="2.30.30.320">
    <property type="entry name" value="DUF1653-like domain"/>
    <property type="match status" value="1"/>
</dbReference>
<dbReference type="Proteomes" id="UP000830167">
    <property type="component" value="Chromosome"/>
</dbReference>
<dbReference type="Pfam" id="PF07866">
    <property type="entry name" value="DUF1653"/>
    <property type="match status" value="1"/>
</dbReference>
<dbReference type="EMBL" id="CP089291">
    <property type="protein sequence ID" value="UOF91288.1"/>
    <property type="molecule type" value="Genomic_DNA"/>
</dbReference>
<keyword evidence="3" id="KW-1185">Reference proteome</keyword>
<dbReference type="InterPro" id="IPR037135">
    <property type="entry name" value="DUF1653-like_dom_sf"/>
</dbReference>
<reference evidence="2" key="1">
    <citation type="submission" date="2021-12" db="EMBL/GenBank/DDBJ databases">
        <title>Alicyclobacillaceae gen. nov., sp. nov., isolated from chalcocite enrichment system.</title>
        <authorList>
            <person name="Jiang Z."/>
        </authorList>
    </citation>
    <scope>NUCLEOTIDE SEQUENCE</scope>
    <source>
        <strain evidence="2">MYW30-H2</strain>
    </source>
</reference>
<protein>
    <submittedName>
        <fullName evidence="2">DUF1653 domain-containing protein</fullName>
    </submittedName>
</protein>
<gene>
    <name evidence="2" type="ORF">LSG31_03245</name>
</gene>
<dbReference type="InterPro" id="IPR023387">
    <property type="entry name" value="DUF1653-like_dom"/>
</dbReference>
<proteinExistence type="predicted"/>
<evidence type="ECO:0000313" key="2">
    <source>
        <dbReference type="EMBL" id="UOF91288.1"/>
    </source>
</evidence>